<gene>
    <name evidence="2" type="ORF">VFPFJ_05723</name>
</gene>
<sequence>MAPEQDVFRRVGRGGAGNYVPAADAARSSKDLEAQQQHQSENDAAPSATTSDLGAGVGVAGAARRAGRGGAGNYVEAERLPSARENEEHLAGEVNSAVASSLERKRGAAASRGMGGRGGAGNWNLEQTASADGGEEEEGGEGSKVQELERKVKEAVDKGLRMPDKVHHGRDTAGGSGR</sequence>
<dbReference type="AlphaFoldDB" id="A0A179HGZ9"/>
<name>A0A179HGZ9_PURLI</name>
<dbReference type="Proteomes" id="UP000078340">
    <property type="component" value="Unassembled WGS sequence"/>
</dbReference>
<organism evidence="2 3">
    <name type="scientific">Purpureocillium lilacinum</name>
    <name type="common">Paecilomyces lilacinus</name>
    <dbReference type="NCBI Taxonomy" id="33203"/>
    <lineage>
        <taxon>Eukaryota</taxon>
        <taxon>Fungi</taxon>
        <taxon>Dikarya</taxon>
        <taxon>Ascomycota</taxon>
        <taxon>Pezizomycotina</taxon>
        <taxon>Sordariomycetes</taxon>
        <taxon>Hypocreomycetidae</taxon>
        <taxon>Hypocreales</taxon>
        <taxon>Ophiocordycipitaceae</taxon>
        <taxon>Purpureocillium</taxon>
    </lineage>
</organism>
<comment type="caution">
    <text evidence="2">The sequence shown here is derived from an EMBL/GenBank/DDBJ whole genome shotgun (WGS) entry which is preliminary data.</text>
</comment>
<feature type="compositionally biased region" description="Basic and acidic residues" evidence="1">
    <location>
        <begin position="76"/>
        <end position="91"/>
    </location>
</feature>
<dbReference type="InterPro" id="IPR053203">
    <property type="entry name" value="Cisplatin_resist-associated"/>
</dbReference>
<dbReference type="PANTHER" id="PTHR34693">
    <property type="entry name" value="PROTEIN PAR32"/>
    <property type="match status" value="1"/>
</dbReference>
<protein>
    <submittedName>
        <fullName evidence="2">Uncharacterized protein</fullName>
    </submittedName>
</protein>
<dbReference type="PANTHER" id="PTHR34693:SF1">
    <property type="entry name" value="PROTEIN PAR32"/>
    <property type="match status" value="1"/>
</dbReference>
<evidence type="ECO:0000256" key="1">
    <source>
        <dbReference type="SAM" id="MobiDB-lite"/>
    </source>
</evidence>
<feature type="compositionally biased region" description="Basic and acidic residues" evidence="1">
    <location>
        <begin position="144"/>
        <end position="171"/>
    </location>
</feature>
<evidence type="ECO:0000313" key="3">
    <source>
        <dbReference type="Proteomes" id="UP000078340"/>
    </source>
</evidence>
<dbReference type="GeneID" id="28887852"/>
<proteinExistence type="predicted"/>
<reference evidence="2 3" key="1">
    <citation type="submission" date="2016-02" db="EMBL/GenBank/DDBJ databases">
        <title>Biosynthesis of antibiotic leucinostatins and their inhibition on Phytophthora in bio-control Purpureocillium lilacinum.</title>
        <authorList>
            <person name="Wang G."/>
            <person name="Liu Z."/>
            <person name="Lin R."/>
            <person name="Li E."/>
            <person name="Mao Z."/>
            <person name="Ling J."/>
            <person name="Yin W."/>
            <person name="Xie B."/>
        </authorList>
    </citation>
    <scope>NUCLEOTIDE SEQUENCE [LARGE SCALE GENOMIC DNA]</scope>
    <source>
        <strain evidence="2">PLFJ-1</strain>
    </source>
</reference>
<dbReference type="KEGG" id="plj:28887852"/>
<evidence type="ECO:0000313" key="2">
    <source>
        <dbReference type="EMBL" id="OAQ89314.1"/>
    </source>
</evidence>
<dbReference type="OMA" id="WKHAISF"/>
<accession>A0A179HGZ9</accession>
<feature type="region of interest" description="Disordered" evidence="1">
    <location>
        <begin position="1"/>
        <end position="178"/>
    </location>
</feature>
<dbReference type="EMBL" id="LSBI01000005">
    <property type="protein sequence ID" value="OAQ89314.1"/>
    <property type="molecule type" value="Genomic_DNA"/>
</dbReference>